<evidence type="ECO:0000313" key="3">
    <source>
        <dbReference type="Proteomes" id="UP000269097"/>
    </source>
</evidence>
<dbReference type="Proteomes" id="UP000269097">
    <property type="component" value="Chromosome"/>
</dbReference>
<dbReference type="Gene3D" id="3.10.180.10">
    <property type="entry name" value="2,3-Dihydroxybiphenyl 1,2-Dioxygenase, domain 1"/>
    <property type="match status" value="2"/>
</dbReference>
<dbReference type="InterPro" id="IPR037523">
    <property type="entry name" value="VOC_core"/>
</dbReference>
<name>A0A3G3K051_9BACL</name>
<gene>
    <name evidence="2" type="ORF">EAV92_15140</name>
</gene>
<dbReference type="CDD" id="cd06587">
    <property type="entry name" value="VOC"/>
    <property type="match status" value="1"/>
</dbReference>
<dbReference type="Pfam" id="PF00903">
    <property type="entry name" value="Glyoxalase"/>
    <property type="match status" value="2"/>
</dbReference>
<sequence length="263" mass="29062">MARQIGSSLAVLMVSDLARSQRYYREVLGFDVTEWWAVRDGLTGLALKLQQSPAPSGVHPNPPEAGQDTGVDVYAYVENWMALDQLYAEFTANGAEIAREPVVYAEGGPWKEFIVSDPDGYHLAFGGIDGSRTHCSFSPHVDSAILWVRDLDGAVERYAKLLGLAVRKEDRYGLLHLFRLDNGTHLMLDSRGMESVPVPERGPVLFKLNAFDIGKAAEEAEACGFTIVHGIERLPEVAYFNMKDPDGNVLMVTQDHPKGERKA</sequence>
<dbReference type="PANTHER" id="PTHR36503:SF3">
    <property type="entry name" value="BLR0126 PROTEIN"/>
    <property type="match status" value="1"/>
</dbReference>
<dbReference type="EMBL" id="CP033433">
    <property type="protein sequence ID" value="AYQ73793.1"/>
    <property type="molecule type" value="Genomic_DNA"/>
</dbReference>
<dbReference type="InterPro" id="IPR004360">
    <property type="entry name" value="Glyas_Fos-R_dOase_dom"/>
</dbReference>
<feature type="domain" description="VOC" evidence="1">
    <location>
        <begin position="6"/>
        <end position="128"/>
    </location>
</feature>
<dbReference type="PROSITE" id="PS51819">
    <property type="entry name" value="VOC"/>
    <property type="match status" value="2"/>
</dbReference>
<reference evidence="2 3" key="1">
    <citation type="submission" date="2018-10" db="EMBL/GenBank/DDBJ databases">
        <title>Genome Sequence of Cohnella sp.</title>
        <authorList>
            <person name="Srinivasan S."/>
            <person name="Kim M.K."/>
        </authorList>
    </citation>
    <scope>NUCLEOTIDE SEQUENCE [LARGE SCALE GENOMIC DNA]</scope>
    <source>
        <strain evidence="2 3">18JY8-7</strain>
    </source>
</reference>
<dbReference type="SUPFAM" id="SSF54593">
    <property type="entry name" value="Glyoxalase/Bleomycin resistance protein/Dihydroxybiphenyl dioxygenase"/>
    <property type="match status" value="2"/>
</dbReference>
<protein>
    <recommendedName>
        <fullName evidence="1">VOC domain-containing protein</fullName>
    </recommendedName>
</protein>
<organism evidence="2 3">
    <name type="scientific">Cohnella candidum</name>
    <dbReference type="NCBI Taxonomy" id="2674991"/>
    <lineage>
        <taxon>Bacteria</taxon>
        <taxon>Bacillati</taxon>
        <taxon>Bacillota</taxon>
        <taxon>Bacilli</taxon>
        <taxon>Bacillales</taxon>
        <taxon>Paenibacillaceae</taxon>
        <taxon>Cohnella</taxon>
    </lineage>
</organism>
<dbReference type="AlphaFoldDB" id="A0A3G3K051"/>
<evidence type="ECO:0000313" key="2">
    <source>
        <dbReference type="EMBL" id="AYQ73793.1"/>
    </source>
</evidence>
<proteinExistence type="predicted"/>
<dbReference type="KEGG" id="coh:EAV92_15140"/>
<dbReference type="RefSeq" id="WP_123041877.1">
    <property type="nucleotide sequence ID" value="NZ_CP033433.1"/>
</dbReference>
<dbReference type="InterPro" id="IPR029068">
    <property type="entry name" value="Glyas_Bleomycin-R_OHBP_Dase"/>
</dbReference>
<dbReference type="PANTHER" id="PTHR36503">
    <property type="entry name" value="BLR2520 PROTEIN"/>
    <property type="match status" value="1"/>
</dbReference>
<keyword evidence="3" id="KW-1185">Reference proteome</keyword>
<accession>A0A3G3K051</accession>
<feature type="domain" description="VOC" evidence="1">
    <location>
        <begin position="140"/>
        <end position="255"/>
    </location>
</feature>
<evidence type="ECO:0000259" key="1">
    <source>
        <dbReference type="PROSITE" id="PS51819"/>
    </source>
</evidence>